<dbReference type="GO" id="GO:0006412">
    <property type="term" value="P:translation"/>
    <property type="evidence" value="ECO:0007669"/>
    <property type="project" value="InterPro"/>
</dbReference>
<evidence type="ECO:0000256" key="1">
    <source>
        <dbReference type="ARBA" id="ARBA00004229"/>
    </source>
</evidence>
<geneLocation type="mitochondrion" evidence="5"/>
<accession>A0A8F0FDI2</accession>
<dbReference type="GO" id="GO:1990904">
    <property type="term" value="C:ribonucleoprotein complex"/>
    <property type="evidence" value="ECO:0007669"/>
    <property type="project" value="UniProtKB-KW"/>
</dbReference>
<dbReference type="InterPro" id="IPR036967">
    <property type="entry name" value="Ribosomal_uS11_sf"/>
</dbReference>
<evidence type="ECO:0000313" key="5">
    <source>
        <dbReference type="EMBL" id="QWK44961.1"/>
    </source>
</evidence>
<comment type="similarity">
    <text evidence="2">Belongs to the universal ribosomal protein uS11 family.</text>
</comment>
<dbReference type="HAMAP" id="MF_01310">
    <property type="entry name" value="Ribosomal_uS11"/>
    <property type="match status" value="1"/>
</dbReference>
<sequence>MIKKSKMLKNKNTFNVVHKIGILYIISTKRNVKCAFVDPNEKKVKTSCSLGVIKVDNKSLMTEYERANEMGLLMAQKIQDFKYTKISIFLRGLGLNRKAIVKGLECSGFIIDKLMDMTLSPHNGCRLAKVRRKKFRTKVSYKNVNKIGGM</sequence>
<keyword evidence="4" id="KW-0687">Ribonucleoprotein</keyword>
<evidence type="ECO:0000256" key="3">
    <source>
        <dbReference type="ARBA" id="ARBA00022980"/>
    </source>
</evidence>
<dbReference type="Pfam" id="PF00411">
    <property type="entry name" value="Ribosomal_S11"/>
    <property type="match status" value="1"/>
</dbReference>
<dbReference type="GO" id="GO:0003735">
    <property type="term" value="F:structural constituent of ribosome"/>
    <property type="evidence" value="ECO:0007669"/>
    <property type="project" value="InterPro"/>
</dbReference>
<dbReference type="AlphaFoldDB" id="A0A8F0FDI2"/>
<dbReference type="PANTHER" id="PTHR11759">
    <property type="entry name" value="40S RIBOSOMAL PROTEIN S14/30S RIBOSOMAL PROTEIN S11"/>
    <property type="match status" value="1"/>
</dbReference>
<proteinExistence type="inferred from homology"/>
<dbReference type="Gene3D" id="3.30.420.80">
    <property type="entry name" value="Ribosomal protein S11"/>
    <property type="match status" value="1"/>
</dbReference>
<comment type="subcellular location">
    <subcellularLocation>
        <location evidence="1">Plastid</location>
        <location evidence="1">Chloroplast</location>
    </subcellularLocation>
</comment>
<organism evidence="5">
    <name type="scientific">Protohalopteris sp</name>
    <dbReference type="NCBI Taxonomy" id="2843287"/>
    <lineage>
        <taxon>Eukaryota</taxon>
        <taxon>Sar</taxon>
        <taxon>Stramenopiles</taxon>
        <taxon>Ochrophyta</taxon>
        <taxon>PX clade</taxon>
        <taxon>Phaeophyceae</taxon>
        <taxon>Sphacelariales</taxon>
        <taxon>Stypocaulaceae</taxon>
        <taxon>Protohalopteris</taxon>
    </lineage>
</organism>
<evidence type="ECO:0000256" key="4">
    <source>
        <dbReference type="ARBA" id="ARBA00023274"/>
    </source>
</evidence>
<dbReference type="EMBL" id="MZ156064">
    <property type="protein sequence ID" value="QWK44961.1"/>
    <property type="molecule type" value="Genomic_DNA"/>
</dbReference>
<name>A0A8F0FDI2_9PHAE</name>
<reference evidence="5" key="1">
    <citation type="journal article" date="2021" name="Genome Biol. Evol.">
        <title>Genomic rearrangements and sequence evolution across brown algal organelles.</title>
        <authorList>
            <person name="Starko S."/>
            <person name="Bringloe T.T."/>
            <person name="Gomez M.S."/>
            <person name="Darby H."/>
            <person name="Graham S.W."/>
            <person name="Martone P.T."/>
        </authorList>
    </citation>
    <scope>NUCLEOTIDE SEQUENCE</scope>
</reference>
<keyword evidence="5" id="KW-0496">Mitochondrion</keyword>
<protein>
    <submittedName>
        <fullName evidence="5">Ribosomal protein S11</fullName>
    </submittedName>
</protein>
<dbReference type="InterPro" id="IPR001971">
    <property type="entry name" value="Ribosomal_uS11"/>
</dbReference>
<gene>
    <name evidence="5" type="primary">rps11</name>
</gene>
<dbReference type="SUPFAM" id="SSF53137">
    <property type="entry name" value="Translational machinery components"/>
    <property type="match status" value="1"/>
</dbReference>
<evidence type="ECO:0000256" key="2">
    <source>
        <dbReference type="ARBA" id="ARBA00006194"/>
    </source>
</evidence>
<dbReference type="GO" id="GO:0009507">
    <property type="term" value="C:chloroplast"/>
    <property type="evidence" value="ECO:0007669"/>
    <property type="project" value="UniProtKB-SubCell"/>
</dbReference>
<dbReference type="GO" id="GO:0005840">
    <property type="term" value="C:ribosome"/>
    <property type="evidence" value="ECO:0007669"/>
    <property type="project" value="UniProtKB-KW"/>
</dbReference>
<dbReference type="PIRSF" id="PIRSF002131">
    <property type="entry name" value="Ribosomal_S11"/>
    <property type="match status" value="1"/>
</dbReference>
<keyword evidence="3 5" id="KW-0689">Ribosomal protein</keyword>